<evidence type="ECO:0000256" key="3">
    <source>
        <dbReference type="ARBA" id="ARBA00022576"/>
    </source>
</evidence>
<keyword evidence="3 7" id="KW-0032">Aminotransferase</keyword>
<dbReference type="Pfam" id="PF01571">
    <property type="entry name" value="GCV_T"/>
    <property type="match status" value="1"/>
</dbReference>
<keyword evidence="12" id="KW-1185">Reference proteome</keyword>
<comment type="similarity">
    <text evidence="1 7">Belongs to the GcvT family.</text>
</comment>
<protein>
    <recommendedName>
        <fullName evidence="2 7">Aminomethyltransferase</fullName>
        <ecNumber evidence="2 7">2.1.2.10</ecNumber>
    </recommendedName>
    <alternativeName>
        <fullName evidence="5 7">Glycine cleavage system T protein</fullName>
    </alternativeName>
</protein>
<dbReference type="RefSeq" id="WP_344882935.1">
    <property type="nucleotide sequence ID" value="NZ_BAABCJ010000002.1"/>
</dbReference>
<evidence type="ECO:0000313" key="12">
    <source>
        <dbReference type="Proteomes" id="UP001501536"/>
    </source>
</evidence>
<dbReference type="InterPro" id="IPR027266">
    <property type="entry name" value="TrmE/GcvT-like"/>
</dbReference>
<dbReference type="Proteomes" id="UP001501536">
    <property type="component" value="Unassembled WGS sequence"/>
</dbReference>
<dbReference type="EMBL" id="BAABCJ010000002">
    <property type="protein sequence ID" value="GAA3704120.1"/>
    <property type="molecule type" value="Genomic_DNA"/>
</dbReference>
<dbReference type="InterPro" id="IPR006222">
    <property type="entry name" value="GCVT_N"/>
</dbReference>
<dbReference type="Gene3D" id="3.30.1360.120">
    <property type="entry name" value="Probable tRNA modification gtpase trme, domain 1"/>
    <property type="match status" value="1"/>
</dbReference>
<dbReference type="EC" id="2.1.2.10" evidence="2 7"/>
<gene>
    <name evidence="7 11" type="primary">gcvT</name>
    <name evidence="11" type="ORF">GCM10022377_17260</name>
</gene>
<feature type="domain" description="GCVT N-terminal" evidence="9">
    <location>
        <begin position="29"/>
        <end position="293"/>
    </location>
</feature>
<accession>A0ABP7DGT0</accession>
<proteinExistence type="inferred from homology"/>
<dbReference type="PIRSF" id="PIRSF006487">
    <property type="entry name" value="GcvT"/>
    <property type="match status" value="1"/>
</dbReference>
<dbReference type="NCBIfam" id="TIGR00528">
    <property type="entry name" value="gcvT"/>
    <property type="match status" value="1"/>
</dbReference>
<dbReference type="PANTHER" id="PTHR43757">
    <property type="entry name" value="AMINOMETHYLTRANSFERASE"/>
    <property type="match status" value="1"/>
</dbReference>
<feature type="region of interest" description="Disordered" evidence="8">
    <location>
        <begin position="1"/>
        <end position="26"/>
    </location>
</feature>
<organism evidence="11 12">
    <name type="scientific">Zhihengliuella alba</name>
    <dbReference type="NCBI Taxonomy" id="547018"/>
    <lineage>
        <taxon>Bacteria</taxon>
        <taxon>Bacillati</taxon>
        <taxon>Actinomycetota</taxon>
        <taxon>Actinomycetes</taxon>
        <taxon>Micrococcales</taxon>
        <taxon>Micrococcaceae</taxon>
        <taxon>Zhihengliuella</taxon>
    </lineage>
</organism>
<sequence length="394" mass="41360">MTDSTTTSAPAPADASGAEPQDGPRRTALHPVHAELGASFTDFGGWDMPLKYGSELAEHQAVREAAGLFDISHMGEIRVRGPQAAAFLNYALVGNLAVMKVGKAKYTMIVEPGGGIIDDLIVYRRGEQDYLVVANAGNAPTVYAELRERVGGAGTAFDVDVVDESAETSMIAVQGPAAEGILLGLVPAEQAETVTGMKYYAADAVTVAGTEVLLARTGYTGEDGFELYVPNDGAVDLWRTLLEAGEPAGLIPAGLAARDSLRLEAGMPLYGNELTRQTTPIDAGLGAIVSFKKEDDFVGRAALEAAREAGTARRLVGLKGLGRRAGRTGYPVLKDGAEVGVVTSGQPSPTLGYPVVMAYVDAEHAEPGTALDVDLRGKPQPFEVVALPFYQRQK</sequence>
<feature type="compositionally biased region" description="Low complexity" evidence="8">
    <location>
        <begin position="1"/>
        <end position="16"/>
    </location>
</feature>
<dbReference type="PANTHER" id="PTHR43757:SF2">
    <property type="entry name" value="AMINOMETHYLTRANSFERASE, MITOCHONDRIAL"/>
    <property type="match status" value="1"/>
</dbReference>
<keyword evidence="4 7" id="KW-0808">Transferase</keyword>
<comment type="function">
    <text evidence="7">The glycine cleavage system catalyzes the degradation of glycine.</text>
</comment>
<dbReference type="InterPro" id="IPR013977">
    <property type="entry name" value="GcvT_C"/>
</dbReference>
<dbReference type="SUPFAM" id="SSF103025">
    <property type="entry name" value="Folate-binding domain"/>
    <property type="match status" value="1"/>
</dbReference>
<dbReference type="InterPro" id="IPR022903">
    <property type="entry name" value="GcvT_bac"/>
</dbReference>
<evidence type="ECO:0000256" key="1">
    <source>
        <dbReference type="ARBA" id="ARBA00008609"/>
    </source>
</evidence>
<evidence type="ECO:0000256" key="7">
    <source>
        <dbReference type="HAMAP-Rule" id="MF_00259"/>
    </source>
</evidence>
<evidence type="ECO:0000259" key="10">
    <source>
        <dbReference type="Pfam" id="PF08669"/>
    </source>
</evidence>
<dbReference type="Gene3D" id="2.40.30.110">
    <property type="entry name" value="Aminomethyltransferase beta-barrel domains"/>
    <property type="match status" value="1"/>
</dbReference>
<comment type="caution">
    <text evidence="11">The sequence shown here is derived from an EMBL/GenBank/DDBJ whole genome shotgun (WGS) entry which is preliminary data.</text>
</comment>
<dbReference type="Gene3D" id="3.30.70.1400">
    <property type="entry name" value="Aminomethyltransferase beta-barrel domains"/>
    <property type="match status" value="1"/>
</dbReference>
<evidence type="ECO:0000256" key="4">
    <source>
        <dbReference type="ARBA" id="ARBA00022679"/>
    </source>
</evidence>
<dbReference type="Gene3D" id="4.10.1250.10">
    <property type="entry name" value="Aminomethyltransferase fragment"/>
    <property type="match status" value="1"/>
</dbReference>
<evidence type="ECO:0000256" key="2">
    <source>
        <dbReference type="ARBA" id="ARBA00012616"/>
    </source>
</evidence>
<dbReference type="InterPro" id="IPR029043">
    <property type="entry name" value="GcvT/YgfZ_C"/>
</dbReference>
<evidence type="ECO:0000313" key="11">
    <source>
        <dbReference type="EMBL" id="GAA3704120.1"/>
    </source>
</evidence>
<feature type="domain" description="Aminomethyltransferase C-terminal" evidence="10">
    <location>
        <begin position="313"/>
        <end position="390"/>
    </location>
</feature>
<dbReference type="HAMAP" id="MF_00259">
    <property type="entry name" value="GcvT"/>
    <property type="match status" value="1"/>
</dbReference>
<dbReference type="Pfam" id="PF08669">
    <property type="entry name" value="GCV_T_C"/>
    <property type="match status" value="1"/>
</dbReference>
<dbReference type="NCBIfam" id="NF001567">
    <property type="entry name" value="PRK00389.1"/>
    <property type="match status" value="1"/>
</dbReference>
<evidence type="ECO:0000256" key="8">
    <source>
        <dbReference type="SAM" id="MobiDB-lite"/>
    </source>
</evidence>
<comment type="catalytic activity">
    <reaction evidence="6 7">
        <text>N(6)-[(R)-S(8)-aminomethyldihydrolipoyl]-L-lysyl-[protein] + (6S)-5,6,7,8-tetrahydrofolate = N(6)-[(R)-dihydrolipoyl]-L-lysyl-[protein] + (6R)-5,10-methylene-5,6,7,8-tetrahydrofolate + NH4(+)</text>
        <dbReference type="Rhea" id="RHEA:16945"/>
        <dbReference type="Rhea" id="RHEA-COMP:10475"/>
        <dbReference type="Rhea" id="RHEA-COMP:10492"/>
        <dbReference type="ChEBI" id="CHEBI:15636"/>
        <dbReference type="ChEBI" id="CHEBI:28938"/>
        <dbReference type="ChEBI" id="CHEBI:57453"/>
        <dbReference type="ChEBI" id="CHEBI:83100"/>
        <dbReference type="ChEBI" id="CHEBI:83143"/>
        <dbReference type="EC" id="2.1.2.10"/>
    </reaction>
</comment>
<dbReference type="InterPro" id="IPR006223">
    <property type="entry name" value="GcvT"/>
</dbReference>
<evidence type="ECO:0000256" key="6">
    <source>
        <dbReference type="ARBA" id="ARBA00047665"/>
    </source>
</evidence>
<evidence type="ECO:0000256" key="5">
    <source>
        <dbReference type="ARBA" id="ARBA00031395"/>
    </source>
</evidence>
<evidence type="ECO:0000259" key="9">
    <source>
        <dbReference type="Pfam" id="PF01571"/>
    </source>
</evidence>
<dbReference type="SUPFAM" id="SSF101790">
    <property type="entry name" value="Aminomethyltransferase beta-barrel domain"/>
    <property type="match status" value="1"/>
</dbReference>
<reference evidence="12" key="1">
    <citation type="journal article" date="2019" name="Int. J. Syst. Evol. Microbiol.">
        <title>The Global Catalogue of Microorganisms (GCM) 10K type strain sequencing project: providing services to taxonomists for standard genome sequencing and annotation.</title>
        <authorList>
            <consortium name="The Broad Institute Genomics Platform"/>
            <consortium name="The Broad Institute Genome Sequencing Center for Infectious Disease"/>
            <person name="Wu L."/>
            <person name="Ma J."/>
        </authorList>
    </citation>
    <scope>NUCLEOTIDE SEQUENCE [LARGE SCALE GENOMIC DNA]</scope>
    <source>
        <strain evidence="12">JCM 16961</strain>
    </source>
</reference>
<dbReference type="InterPro" id="IPR028896">
    <property type="entry name" value="GcvT/YgfZ/DmdA"/>
</dbReference>
<name>A0ABP7DGT0_9MICC</name>
<comment type="subunit">
    <text evidence="7">The glycine cleavage system is composed of four proteins: P, T, L and H.</text>
</comment>